<dbReference type="OrthoDB" id="9813383at2"/>
<dbReference type="RefSeq" id="WP_013931549.1">
    <property type="nucleotide sequence ID" value="NC_015707.1"/>
</dbReference>
<dbReference type="GO" id="GO:0006598">
    <property type="term" value="P:polyamine catabolic process"/>
    <property type="evidence" value="ECO:0007669"/>
    <property type="project" value="TreeGrafter"/>
</dbReference>
<protein>
    <submittedName>
        <fullName evidence="1">Peptidase C26</fullName>
    </submittedName>
</protein>
<dbReference type="GO" id="GO:0005829">
    <property type="term" value="C:cytosol"/>
    <property type="evidence" value="ECO:0007669"/>
    <property type="project" value="TreeGrafter"/>
</dbReference>
<dbReference type="CDD" id="cd01745">
    <property type="entry name" value="GATase1_2"/>
    <property type="match status" value="1"/>
</dbReference>
<reference evidence="1 2" key="1">
    <citation type="submission" date="2010-11" db="EMBL/GenBank/DDBJ databases">
        <title>The complete genome of Thermotoga thermarum DSM 5069.</title>
        <authorList>
            <consortium name="US DOE Joint Genome Institute (JGI-PGF)"/>
            <person name="Lucas S."/>
            <person name="Copeland A."/>
            <person name="Lapidus A."/>
            <person name="Bruce D."/>
            <person name="Goodwin L."/>
            <person name="Pitluck S."/>
            <person name="Kyrpides N."/>
            <person name="Mavromatis K."/>
            <person name="Ivanova N."/>
            <person name="Zeytun A."/>
            <person name="Brettin T."/>
            <person name="Detter J.C."/>
            <person name="Tapia R."/>
            <person name="Han C."/>
            <person name="Land M."/>
            <person name="Hauser L."/>
            <person name="Markowitz V."/>
            <person name="Cheng J.-F."/>
            <person name="Hugenholtz P."/>
            <person name="Woyke T."/>
            <person name="Wu D."/>
            <person name="Spring S."/>
            <person name="Schroeder M."/>
            <person name="Brambilla E."/>
            <person name="Klenk H.-P."/>
            <person name="Eisen J.A."/>
        </authorList>
    </citation>
    <scope>NUCLEOTIDE SEQUENCE [LARGE SCALE GENOMIC DNA]</scope>
    <source>
        <strain evidence="1 2">DSM 5069</strain>
    </source>
</reference>
<dbReference type="SUPFAM" id="SSF52317">
    <property type="entry name" value="Class I glutamine amidotransferase-like"/>
    <property type="match status" value="1"/>
</dbReference>
<evidence type="ECO:0000313" key="1">
    <source>
        <dbReference type="EMBL" id="AEH50326.1"/>
    </source>
</evidence>
<proteinExistence type="predicted"/>
<dbReference type="STRING" id="688269.Theth_0225"/>
<dbReference type="PANTHER" id="PTHR43235:SF1">
    <property type="entry name" value="GLUTAMINE AMIDOTRANSFERASE PB2B2.05-RELATED"/>
    <property type="match status" value="1"/>
</dbReference>
<name>F7YV34_9THEM</name>
<organism evidence="1 2">
    <name type="scientific">Pseudothermotoga thermarum DSM 5069</name>
    <dbReference type="NCBI Taxonomy" id="688269"/>
    <lineage>
        <taxon>Bacteria</taxon>
        <taxon>Thermotogati</taxon>
        <taxon>Thermotogota</taxon>
        <taxon>Thermotogae</taxon>
        <taxon>Thermotogales</taxon>
        <taxon>Thermotogaceae</taxon>
        <taxon>Pseudothermotoga</taxon>
    </lineage>
</organism>
<gene>
    <name evidence="1" type="ORF">Theth_0225</name>
</gene>
<dbReference type="GO" id="GO:0033969">
    <property type="term" value="F:gamma-glutamyl-gamma-aminobutyrate hydrolase activity"/>
    <property type="evidence" value="ECO:0007669"/>
    <property type="project" value="TreeGrafter"/>
</dbReference>
<dbReference type="FunFam" id="3.40.50.880:FF:000030">
    <property type="entry name" value="Gamma-glutamyl-gamma-aminobutyrate hydrolase PuuD"/>
    <property type="match status" value="1"/>
</dbReference>
<dbReference type="KEGG" id="tta:Theth_0225"/>
<dbReference type="Gene3D" id="3.40.50.880">
    <property type="match status" value="1"/>
</dbReference>
<sequence length="243" mass="27604">MSQGCKPVVAITCSQVEGAARLPEDYFRAIEKANGVPFIVPAISSFDGLEKISELADAILFSGGVDVDPLQYGEEPAKELGEITPERDFTEINLCQMFFKKKKPIFGICRGIQLINVALGGKLYQDINHMPKVLKHYQQAPSWYGTHKVFIDEDSWLFEIFKNREILVNSFHHQAIKEVAPVLKVVARASDGIIEAVESKDKDFFIVGVQWHPERMFQRNEQQFRLFETFVEKVKELKKGVAL</sequence>
<dbReference type="InterPro" id="IPR044668">
    <property type="entry name" value="PuuD-like"/>
</dbReference>
<keyword evidence="2" id="KW-1185">Reference proteome</keyword>
<dbReference type="eggNOG" id="COG2071">
    <property type="taxonomic scope" value="Bacteria"/>
</dbReference>
<dbReference type="InterPro" id="IPR029062">
    <property type="entry name" value="Class_I_gatase-like"/>
</dbReference>
<evidence type="ECO:0000313" key="2">
    <source>
        <dbReference type="Proteomes" id="UP000006804"/>
    </source>
</evidence>
<dbReference type="PATRIC" id="fig|688269.3.peg.230"/>
<dbReference type="AlphaFoldDB" id="F7YV34"/>
<dbReference type="InterPro" id="IPR011697">
    <property type="entry name" value="Peptidase_C26"/>
</dbReference>
<accession>F7YV34</accession>
<dbReference type="PROSITE" id="PS51273">
    <property type="entry name" value="GATASE_TYPE_1"/>
    <property type="match status" value="1"/>
</dbReference>
<dbReference type="Pfam" id="PF07722">
    <property type="entry name" value="Peptidase_C26"/>
    <property type="match status" value="1"/>
</dbReference>
<dbReference type="Proteomes" id="UP000006804">
    <property type="component" value="Chromosome"/>
</dbReference>
<dbReference type="PANTHER" id="PTHR43235">
    <property type="entry name" value="GLUTAMINE AMIDOTRANSFERASE PB2B2.05-RELATED"/>
    <property type="match status" value="1"/>
</dbReference>
<dbReference type="HOGENOM" id="CLU_030756_2_1_0"/>
<dbReference type="EMBL" id="CP002351">
    <property type="protein sequence ID" value="AEH50326.1"/>
    <property type="molecule type" value="Genomic_DNA"/>
</dbReference>